<evidence type="ECO:0000256" key="6">
    <source>
        <dbReference type="SAM" id="MobiDB-lite"/>
    </source>
</evidence>
<dbReference type="Gene3D" id="3.30.70.330">
    <property type="match status" value="1"/>
</dbReference>
<dbReference type="AlphaFoldDB" id="A0A1J1HTG8"/>
<organism evidence="7 8">
    <name type="scientific">Clunio marinus</name>
    <dbReference type="NCBI Taxonomy" id="568069"/>
    <lineage>
        <taxon>Eukaryota</taxon>
        <taxon>Metazoa</taxon>
        <taxon>Ecdysozoa</taxon>
        <taxon>Arthropoda</taxon>
        <taxon>Hexapoda</taxon>
        <taxon>Insecta</taxon>
        <taxon>Pterygota</taxon>
        <taxon>Neoptera</taxon>
        <taxon>Endopterygota</taxon>
        <taxon>Diptera</taxon>
        <taxon>Nematocera</taxon>
        <taxon>Chironomoidea</taxon>
        <taxon>Chironomidae</taxon>
        <taxon>Clunio</taxon>
    </lineage>
</organism>
<accession>A0A1J1HTG8</accession>
<dbReference type="GO" id="GO:0005730">
    <property type="term" value="C:nucleolus"/>
    <property type="evidence" value="ECO:0007669"/>
    <property type="project" value="UniProtKB-SubCell"/>
</dbReference>
<dbReference type="InterPro" id="IPR035979">
    <property type="entry name" value="RBD_domain_sf"/>
</dbReference>
<dbReference type="EMBL" id="CVRI01000020">
    <property type="protein sequence ID" value="CRK91293.1"/>
    <property type="molecule type" value="Genomic_DNA"/>
</dbReference>
<reference evidence="7 8" key="1">
    <citation type="submission" date="2015-04" db="EMBL/GenBank/DDBJ databases">
        <authorList>
            <person name="Syromyatnikov M.Y."/>
            <person name="Popov V.N."/>
        </authorList>
    </citation>
    <scope>NUCLEOTIDE SEQUENCE [LARGE SCALE GENOMIC DNA]</scope>
</reference>
<evidence type="ECO:0000256" key="3">
    <source>
        <dbReference type="ARBA" id="ARBA00020737"/>
    </source>
</evidence>
<sequence length="220" mass="25595">MKEPGSLIRIKKFSDSENENDEEIMLEQESNQEDDNNEISENLTANKLKPSSLSSKELQKSKKRKKGIIFISNIPKNMNVAICRELMEKFGEVGRIFLQPDKKGMTKKANNKKKNVVFTEGWVEFEKKRIAKWVAGNINTTPISNKKGSPFCDILWNLKYLPGFKWIHLSERLTYERAVYTQKLNIATSQARKEANFFQNNLDKSEKFKKRMKGKLNKKI</sequence>
<dbReference type="STRING" id="568069.A0A1J1HTG8"/>
<comment type="similarity">
    <text evidence="2">Belongs to the ESF2/ABP1 family.</text>
</comment>
<dbReference type="GO" id="GO:0000480">
    <property type="term" value="P:endonucleolytic cleavage in 5'-ETS of tricistronic rRNA transcript (SSU-rRNA, 5.8S rRNA, LSU-rRNA)"/>
    <property type="evidence" value="ECO:0007669"/>
    <property type="project" value="TreeGrafter"/>
</dbReference>
<gene>
    <name evidence="7" type="ORF">CLUMA_CG004971</name>
</gene>
<dbReference type="CDD" id="cd12263">
    <property type="entry name" value="RRM_ABT1_like"/>
    <property type="match status" value="1"/>
</dbReference>
<keyword evidence="4" id="KW-0694">RNA-binding</keyword>
<evidence type="ECO:0000256" key="2">
    <source>
        <dbReference type="ARBA" id="ARBA00005819"/>
    </source>
</evidence>
<dbReference type="Proteomes" id="UP000183832">
    <property type="component" value="Unassembled WGS sequence"/>
</dbReference>
<dbReference type="SUPFAM" id="SSF54928">
    <property type="entry name" value="RNA-binding domain, RBD"/>
    <property type="match status" value="1"/>
</dbReference>
<evidence type="ECO:0000313" key="7">
    <source>
        <dbReference type="EMBL" id="CRK91293.1"/>
    </source>
</evidence>
<dbReference type="InterPro" id="IPR039119">
    <property type="entry name" value="ABT1/Esf2"/>
</dbReference>
<evidence type="ECO:0000256" key="4">
    <source>
        <dbReference type="ARBA" id="ARBA00022884"/>
    </source>
</evidence>
<dbReference type="GO" id="GO:0000447">
    <property type="term" value="P:endonucleolytic cleavage in ITS1 to separate SSU-rRNA from 5.8S rRNA and LSU-rRNA from tricistronic rRNA transcript (SSU-rRNA, 5.8S rRNA, LSU-rRNA)"/>
    <property type="evidence" value="ECO:0007669"/>
    <property type="project" value="TreeGrafter"/>
</dbReference>
<keyword evidence="8" id="KW-1185">Reference proteome</keyword>
<dbReference type="PANTHER" id="PTHR12311:SF7">
    <property type="entry name" value="ACTIVATOR OF BASAL TRANSCRIPTION 1"/>
    <property type="match status" value="1"/>
</dbReference>
<dbReference type="GO" id="GO:0034462">
    <property type="term" value="P:small-subunit processome assembly"/>
    <property type="evidence" value="ECO:0007669"/>
    <property type="project" value="TreeGrafter"/>
</dbReference>
<dbReference type="InterPro" id="IPR012677">
    <property type="entry name" value="Nucleotide-bd_a/b_plait_sf"/>
</dbReference>
<dbReference type="GO" id="GO:0003723">
    <property type="term" value="F:RNA binding"/>
    <property type="evidence" value="ECO:0007669"/>
    <property type="project" value="UniProtKB-KW"/>
</dbReference>
<comment type="subcellular location">
    <subcellularLocation>
        <location evidence="1">Nucleus</location>
        <location evidence="1">Nucleolus</location>
    </subcellularLocation>
</comment>
<dbReference type="GO" id="GO:0000472">
    <property type="term" value="P:endonucleolytic cleavage to generate mature 5'-end of SSU-rRNA from (SSU-rRNA, 5.8S rRNA, LSU-rRNA)"/>
    <property type="evidence" value="ECO:0007669"/>
    <property type="project" value="TreeGrafter"/>
</dbReference>
<keyword evidence="5" id="KW-0539">Nucleus</keyword>
<protein>
    <recommendedName>
        <fullName evidence="3">Activator of basal transcription 1</fullName>
    </recommendedName>
</protein>
<evidence type="ECO:0000313" key="8">
    <source>
        <dbReference type="Proteomes" id="UP000183832"/>
    </source>
</evidence>
<evidence type="ECO:0000256" key="5">
    <source>
        <dbReference type="ARBA" id="ARBA00023242"/>
    </source>
</evidence>
<dbReference type="PANTHER" id="PTHR12311">
    <property type="entry name" value="ACTIVATOR OF BASAL TRANSCRIPTION 1"/>
    <property type="match status" value="1"/>
</dbReference>
<dbReference type="OrthoDB" id="287393at2759"/>
<feature type="region of interest" description="Disordered" evidence="6">
    <location>
        <begin position="1"/>
        <end position="22"/>
    </location>
</feature>
<name>A0A1J1HTG8_9DIPT</name>
<proteinExistence type="inferred from homology"/>
<evidence type="ECO:0000256" key="1">
    <source>
        <dbReference type="ARBA" id="ARBA00004604"/>
    </source>
</evidence>
<dbReference type="InterPro" id="IPR034353">
    <property type="entry name" value="ABT1/ESF2_RRM"/>
</dbReference>